<dbReference type="OrthoDB" id="9803201at2"/>
<dbReference type="HAMAP" id="MF_01328_B">
    <property type="entry name" value="Ribosomal_uL4_B"/>
    <property type="match status" value="1"/>
</dbReference>
<dbReference type="EMBL" id="AAOE01000050">
    <property type="protein sequence ID" value="EAR07290.1"/>
    <property type="molecule type" value="Genomic_DNA"/>
</dbReference>
<evidence type="ECO:0000256" key="3">
    <source>
        <dbReference type="ARBA" id="ARBA00023274"/>
    </source>
</evidence>
<dbReference type="InterPro" id="IPR013005">
    <property type="entry name" value="Ribosomal_uL4-like"/>
</dbReference>
<feature type="region of interest" description="Disordered" evidence="6">
    <location>
        <begin position="43"/>
        <end position="66"/>
    </location>
</feature>
<dbReference type="PANTHER" id="PTHR10746:SF6">
    <property type="entry name" value="LARGE RIBOSOMAL SUBUNIT PROTEIN UL4M"/>
    <property type="match status" value="1"/>
</dbReference>
<keyword evidence="2 5" id="KW-0689">Ribosomal protein</keyword>
<comment type="subunit">
    <text evidence="5">Part of the 50S ribosomal subunit.</text>
</comment>
<dbReference type="Gene3D" id="3.40.1370.10">
    <property type="match status" value="1"/>
</dbReference>
<dbReference type="AlphaFoldDB" id="A4BKS2"/>
<comment type="function">
    <text evidence="5">Forms part of the polypeptide exit tunnel.</text>
</comment>
<dbReference type="GO" id="GO:0003735">
    <property type="term" value="F:structural constituent of ribosome"/>
    <property type="evidence" value="ECO:0007669"/>
    <property type="project" value="InterPro"/>
</dbReference>
<dbReference type="GO" id="GO:0006412">
    <property type="term" value="P:translation"/>
    <property type="evidence" value="ECO:0007669"/>
    <property type="project" value="UniProtKB-UniRule"/>
</dbReference>
<evidence type="ECO:0000313" key="7">
    <source>
        <dbReference type="EMBL" id="EAR07290.1"/>
    </source>
</evidence>
<dbReference type="Proteomes" id="UP000005953">
    <property type="component" value="Unassembled WGS sequence"/>
</dbReference>
<comment type="caution">
    <text evidence="7">The sequence shown here is derived from an EMBL/GenBank/DDBJ whole genome shotgun (WGS) entry which is preliminary data.</text>
</comment>
<evidence type="ECO:0000256" key="2">
    <source>
        <dbReference type="ARBA" id="ARBA00022980"/>
    </source>
</evidence>
<dbReference type="InterPro" id="IPR002136">
    <property type="entry name" value="Ribosomal_uL4"/>
</dbReference>
<accession>A4BKS2</accession>
<evidence type="ECO:0000256" key="6">
    <source>
        <dbReference type="SAM" id="MobiDB-lite"/>
    </source>
</evidence>
<evidence type="ECO:0000313" key="8">
    <source>
        <dbReference type="Proteomes" id="UP000005953"/>
    </source>
</evidence>
<evidence type="ECO:0000256" key="4">
    <source>
        <dbReference type="ARBA" id="ARBA00035244"/>
    </source>
</evidence>
<dbReference type="SUPFAM" id="SSF52166">
    <property type="entry name" value="Ribosomal protein L4"/>
    <property type="match status" value="1"/>
</dbReference>
<dbReference type="STRING" id="314283.MED297_18947"/>
<dbReference type="NCBIfam" id="TIGR03953">
    <property type="entry name" value="rplD_bact"/>
    <property type="match status" value="1"/>
</dbReference>
<dbReference type="Pfam" id="PF00573">
    <property type="entry name" value="Ribosomal_L4"/>
    <property type="match status" value="1"/>
</dbReference>
<comment type="function">
    <text evidence="5">One of the primary rRNA binding proteins, this protein initially binds near the 5'-end of the 23S rRNA. It is important during the early stages of 50S assembly. It makes multiple contacts with different domains of the 23S rRNA in the assembled 50S subunit and ribosome.</text>
</comment>
<comment type="similarity">
    <text evidence="1 5">Belongs to the universal ribosomal protein uL4 family.</text>
</comment>
<dbReference type="GO" id="GO:1990904">
    <property type="term" value="C:ribonucleoprotein complex"/>
    <property type="evidence" value="ECO:0007669"/>
    <property type="project" value="UniProtKB-KW"/>
</dbReference>
<dbReference type="GO" id="GO:0005840">
    <property type="term" value="C:ribosome"/>
    <property type="evidence" value="ECO:0007669"/>
    <property type="project" value="UniProtKB-KW"/>
</dbReference>
<keyword evidence="5" id="KW-0694">RNA-binding</keyword>
<keyword evidence="5" id="KW-0699">rRNA-binding</keyword>
<reference evidence="7 8" key="1">
    <citation type="submission" date="2006-02" db="EMBL/GenBank/DDBJ databases">
        <authorList>
            <person name="Pinhassi J."/>
            <person name="Pedros-Alio C."/>
            <person name="Ferriera S."/>
            <person name="Johnson J."/>
            <person name="Kravitz S."/>
            <person name="Halpern A."/>
            <person name="Remington K."/>
            <person name="Beeson K."/>
            <person name="Tran B."/>
            <person name="Rogers Y.-H."/>
            <person name="Friedman R."/>
            <person name="Venter J.C."/>
        </authorList>
    </citation>
    <scope>NUCLEOTIDE SEQUENCE [LARGE SCALE GENOMIC DNA]</scope>
    <source>
        <strain evidence="7 8">MED297</strain>
    </source>
</reference>
<keyword evidence="3 5" id="KW-0687">Ribonucleoprotein</keyword>
<protein>
    <recommendedName>
        <fullName evidence="4 5">Large ribosomal subunit protein uL4</fullName>
    </recommendedName>
</protein>
<keyword evidence="8" id="KW-1185">Reference proteome</keyword>
<proteinExistence type="inferred from homology"/>
<evidence type="ECO:0000256" key="1">
    <source>
        <dbReference type="ARBA" id="ARBA00010528"/>
    </source>
</evidence>
<dbReference type="GO" id="GO:0019843">
    <property type="term" value="F:rRNA binding"/>
    <property type="evidence" value="ECO:0007669"/>
    <property type="project" value="UniProtKB-UniRule"/>
</dbReference>
<dbReference type="InterPro" id="IPR023574">
    <property type="entry name" value="Ribosomal_uL4_dom_sf"/>
</dbReference>
<dbReference type="HOGENOM" id="CLU_041575_5_2_6"/>
<dbReference type="RefSeq" id="WP_008044352.1">
    <property type="nucleotide sequence ID" value="NZ_CH724151.1"/>
</dbReference>
<organism evidence="7 8">
    <name type="scientific">Reinekea blandensis MED297</name>
    <dbReference type="NCBI Taxonomy" id="314283"/>
    <lineage>
        <taxon>Bacteria</taxon>
        <taxon>Pseudomonadati</taxon>
        <taxon>Pseudomonadota</taxon>
        <taxon>Gammaproteobacteria</taxon>
        <taxon>Oceanospirillales</taxon>
        <taxon>Saccharospirillaceae</taxon>
        <taxon>Reinekea</taxon>
    </lineage>
</organism>
<name>A4BKS2_9GAMM</name>
<gene>
    <name evidence="5" type="primary">rplD</name>
    <name evidence="7" type="ORF">MED297_18947</name>
</gene>
<dbReference type="PANTHER" id="PTHR10746">
    <property type="entry name" value="50S RIBOSOMAL PROTEIN L4"/>
    <property type="match status" value="1"/>
</dbReference>
<sequence length="201" mass="21977">MDIQVANAKSKVELNEATFGNEFNEALVHQVVTAYMAGARQGTRATKNRSAVAGGGAKPWRQKGTGRARAGTIRSPIWVGGGHSFARAPQDWSQKVNKKMYRGAMKSILSELVRQERLVVVEDLKFDKPKTKDFLAKMKEIDVSNALVVADDVDQNLYLSARNVPHVEVSDVAGLNPVNLVAYDKVVVTVAAINKLQEVFA</sequence>
<evidence type="ECO:0000256" key="5">
    <source>
        <dbReference type="HAMAP-Rule" id="MF_01328"/>
    </source>
</evidence>